<dbReference type="GO" id="GO:0006820">
    <property type="term" value="P:monoatomic anion transport"/>
    <property type="evidence" value="ECO:0007669"/>
    <property type="project" value="TreeGrafter"/>
</dbReference>
<evidence type="ECO:0000313" key="5">
    <source>
        <dbReference type="Proteomes" id="UP000626092"/>
    </source>
</evidence>
<dbReference type="PANTHER" id="PTHR31618">
    <property type="entry name" value="MECHANOSENSITIVE ION CHANNEL PROTEIN 5"/>
    <property type="match status" value="1"/>
</dbReference>
<proteinExistence type="inferred from homology"/>
<feature type="transmembrane region" description="Helical" evidence="3">
    <location>
        <begin position="51"/>
        <end position="70"/>
    </location>
</feature>
<feature type="transmembrane region" description="Helical" evidence="3">
    <location>
        <begin position="411"/>
        <end position="432"/>
    </location>
</feature>
<keyword evidence="3" id="KW-1133">Transmembrane helix</keyword>
<keyword evidence="5" id="KW-1185">Reference proteome</keyword>
<dbReference type="OrthoDB" id="1623709at2759"/>
<gene>
    <name evidence="4" type="ORF">RHSIM_Rhsim05G0026900</name>
</gene>
<name>A0A834LNT0_RHOSS</name>
<dbReference type="InterPro" id="IPR016688">
    <property type="entry name" value="MscS-like_plants/fungi"/>
</dbReference>
<accession>A0A834LNT0</accession>
<sequence>MMDDWRIRRNSRFHVPPGIWFARADDDEDREPYCEGAPTYQCSLSPAMAKLLFAMILLSILLTTTVPSFQTRELGHLRLWRWQLVAFFAFYGRFISRAITNGVLHVIENSNDARLKGNLPHAYAVKRTFEYLLSFAILLTAWILLIEGIPLKKLGNITKILSCGVVTMVIWGFKIVVWKVVSISFHRRNYLEQIKEAVFSLYILRTMLTPLKDLNQMTEEREVIVAAAPNNRRGHKLLQGRMTFCQWRLVSADTSNDWGVWNMVNLVRNANALDETLRQLPHRRSTRPNLNTWDDKAMSVSEEIIKKVSKSESREISLEELSYCMPKAIAEEALKRIGATQGKFGIDELFIWMSRTFEKHKGLELSLDDTHCALRNLQGTIDGVVLPILSFAWVAILNTVYVLPIDEEMGRTIYIVILFLALAVALVCHILWDINGYGVRFFFRHTLQVGETCTVDGKKMQVEKLGIWHTDFLTTMAGYKACWHNSMLLGKEIIKDPPFLLTQA</sequence>
<organism evidence="4 5">
    <name type="scientific">Rhododendron simsii</name>
    <name type="common">Sims's rhododendron</name>
    <dbReference type="NCBI Taxonomy" id="118357"/>
    <lineage>
        <taxon>Eukaryota</taxon>
        <taxon>Viridiplantae</taxon>
        <taxon>Streptophyta</taxon>
        <taxon>Embryophyta</taxon>
        <taxon>Tracheophyta</taxon>
        <taxon>Spermatophyta</taxon>
        <taxon>Magnoliopsida</taxon>
        <taxon>eudicotyledons</taxon>
        <taxon>Gunneridae</taxon>
        <taxon>Pentapetalae</taxon>
        <taxon>asterids</taxon>
        <taxon>Ericales</taxon>
        <taxon>Ericaceae</taxon>
        <taxon>Ericoideae</taxon>
        <taxon>Rhodoreae</taxon>
        <taxon>Rhododendron</taxon>
    </lineage>
</organism>
<dbReference type="GO" id="GO:0005886">
    <property type="term" value="C:plasma membrane"/>
    <property type="evidence" value="ECO:0007669"/>
    <property type="project" value="TreeGrafter"/>
</dbReference>
<keyword evidence="3" id="KW-0812">Transmembrane</keyword>
<feature type="transmembrane region" description="Helical" evidence="3">
    <location>
        <begin position="128"/>
        <end position="145"/>
    </location>
</feature>
<dbReference type="AlphaFoldDB" id="A0A834LNT0"/>
<comment type="subcellular location">
    <subcellularLocation>
        <location evidence="1">Membrane</location>
        <topology evidence="1">Multi-pass membrane protein</topology>
    </subcellularLocation>
</comment>
<evidence type="ECO:0000313" key="4">
    <source>
        <dbReference type="EMBL" id="KAF7143441.1"/>
    </source>
</evidence>
<feature type="transmembrane region" description="Helical" evidence="3">
    <location>
        <begin position="157"/>
        <end position="178"/>
    </location>
</feature>
<evidence type="ECO:0000256" key="3">
    <source>
        <dbReference type="SAM" id="Phobius"/>
    </source>
</evidence>
<protein>
    <submittedName>
        <fullName evidence="4">Uncharacterized protein</fullName>
    </submittedName>
</protein>
<evidence type="ECO:0000256" key="2">
    <source>
        <dbReference type="ARBA" id="ARBA00008017"/>
    </source>
</evidence>
<comment type="similarity">
    <text evidence="2">Belongs to the MscS (TC 1.A.23) family.</text>
</comment>
<feature type="transmembrane region" description="Helical" evidence="3">
    <location>
        <begin position="82"/>
        <end position="107"/>
    </location>
</feature>
<dbReference type="Proteomes" id="UP000626092">
    <property type="component" value="Unassembled WGS sequence"/>
</dbReference>
<dbReference type="GO" id="GO:0008381">
    <property type="term" value="F:mechanosensitive monoatomic ion channel activity"/>
    <property type="evidence" value="ECO:0007669"/>
    <property type="project" value="TreeGrafter"/>
</dbReference>
<dbReference type="PANTHER" id="PTHR31618:SF1">
    <property type="entry name" value="EF-HAND DOMAIN-CONTAINING PROTEIN"/>
    <property type="match status" value="1"/>
</dbReference>
<keyword evidence="3" id="KW-0472">Membrane</keyword>
<feature type="transmembrane region" description="Helical" evidence="3">
    <location>
        <begin position="384"/>
        <end position="405"/>
    </location>
</feature>
<dbReference type="EMBL" id="WJXA01000005">
    <property type="protein sequence ID" value="KAF7143441.1"/>
    <property type="molecule type" value="Genomic_DNA"/>
</dbReference>
<evidence type="ECO:0000256" key="1">
    <source>
        <dbReference type="ARBA" id="ARBA00004141"/>
    </source>
</evidence>
<comment type="caution">
    <text evidence="4">The sequence shown here is derived from an EMBL/GenBank/DDBJ whole genome shotgun (WGS) entry which is preliminary data.</text>
</comment>
<reference evidence="4" key="1">
    <citation type="submission" date="2019-11" db="EMBL/GenBank/DDBJ databases">
        <authorList>
            <person name="Liu Y."/>
            <person name="Hou J."/>
            <person name="Li T.-Q."/>
            <person name="Guan C.-H."/>
            <person name="Wu X."/>
            <person name="Wu H.-Z."/>
            <person name="Ling F."/>
            <person name="Zhang R."/>
            <person name="Shi X.-G."/>
            <person name="Ren J.-P."/>
            <person name="Chen E.-F."/>
            <person name="Sun J.-M."/>
        </authorList>
    </citation>
    <scope>NUCLEOTIDE SEQUENCE</scope>
    <source>
        <strain evidence="4">Adult_tree_wgs_1</strain>
        <tissue evidence="4">Leaves</tissue>
    </source>
</reference>